<dbReference type="PANTHER" id="PTHR23088:SF27">
    <property type="entry name" value="DEAMINATED GLUTATHIONE AMIDASE"/>
    <property type="match status" value="1"/>
</dbReference>
<dbReference type="EMBL" id="CP071446">
    <property type="protein sequence ID" value="QTA38590.1"/>
    <property type="molecule type" value="Genomic_DNA"/>
</dbReference>
<keyword evidence="2" id="KW-0378">Hydrolase</keyword>
<accession>A0ABX7S9P7</accession>
<dbReference type="PANTHER" id="PTHR23088">
    <property type="entry name" value="NITRILASE-RELATED"/>
    <property type="match status" value="1"/>
</dbReference>
<dbReference type="InterPro" id="IPR036526">
    <property type="entry name" value="C-N_Hydrolase_sf"/>
</dbReference>
<dbReference type="Proteomes" id="UP000671862">
    <property type="component" value="Chromosome"/>
</dbReference>
<reference evidence="2 3" key="1">
    <citation type="submission" date="2021-03" db="EMBL/GenBank/DDBJ databases">
        <title>Thermosipho ferrireducens sp.nov., an anaerobic thermophilic iron-reducing bacterium isolated from a deep-sea hydrothermal sulfide deposits.</title>
        <authorList>
            <person name="Zeng X."/>
            <person name="Chen Y."/>
            <person name="Shao Z."/>
        </authorList>
    </citation>
    <scope>NUCLEOTIDE SEQUENCE [LARGE SCALE GENOMIC DNA]</scope>
    <source>
        <strain evidence="2 3">JL129W03</strain>
    </source>
</reference>
<gene>
    <name evidence="2" type="ORF">JYK00_03505</name>
</gene>
<sequence length="271" mass="31131">MLITSAQFEPVPGKFKENFEKHIEFIEKAGSIGADIILFPELSLSGYTYNPEILENSIDFFKKIKEDLLKLSRKYNIAIIGGIPRKIQGKLRNSVFVFRKKKEILFYDKTHLFRKEKEVFESGEHFLLFRFSGVNFGIFICYEVGFPEIARILALNGAEVFLVPFAFGKERAHIYDIATRSRALENGAFLVTSSTAGKGIMDYIGKSRLINPRGDIVVEAVQKEELIASEIDVQQLHHYRFIESGDSHAYFLNRREELYQTTKVMKKGKLL</sequence>
<evidence type="ECO:0000259" key="1">
    <source>
        <dbReference type="PROSITE" id="PS50263"/>
    </source>
</evidence>
<organism evidence="2 3">
    <name type="scientific">Thermosipho ferrireducens</name>
    <dbReference type="NCBI Taxonomy" id="2571116"/>
    <lineage>
        <taxon>Bacteria</taxon>
        <taxon>Thermotogati</taxon>
        <taxon>Thermotogota</taxon>
        <taxon>Thermotogae</taxon>
        <taxon>Thermotogales</taxon>
        <taxon>Fervidobacteriaceae</taxon>
        <taxon>Thermosipho</taxon>
    </lineage>
</organism>
<keyword evidence="3" id="KW-1185">Reference proteome</keyword>
<dbReference type="CDD" id="cd07197">
    <property type="entry name" value="nitrilase"/>
    <property type="match status" value="1"/>
</dbReference>
<proteinExistence type="predicted"/>
<dbReference type="PROSITE" id="PS50263">
    <property type="entry name" value="CN_HYDROLASE"/>
    <property type="match status" value="1"/>
</dbReference>
<dbReference type="RefSeq" id="WP_207567307.1">
    <property type="nucleotide sequence ID" value="NZ_CP071446.1"/>
</dbReference>
<name>A0ABX7S9P7_9BACT</name>
<protein>
    <submittedName>
        <fullName evidence="2">Carbon-nitrogen hydrolase family protein</fullName>
    </submittedName>
</protein>
<evidence type="ECO:0000313" key="2">
    <source>
        <dbReference type="EMBL" id="QTA38590.1"/>
    </source>
</evidence>
<evidence type="ECO:0000313" key="3">
    <source>
        <dbReference type="Proteomes" id="UP000671862"/>
    </source>
</evidence>
<dbReference type="Gene3D" id="3.60.110.10">
    <property type="entry name" value="Carbon-nitrogen hydrolase"/>
    <property type="match status" value="1"/>
</dbReference>
<dbReference type="GO" id="GO:0016787">
    <property type="term" value="F:hydrolase activity"/>
    <property type="evidence" value="ECO:0007669"/>
    <property type="project" value="UniProtKB-KW"/>
</dbReference>
<dbReference type="InterPro" id="IPR003010">
    <property type="entry name" value="C-N_Hydrolase"/>
</dbReference>
<feature type="domain" description="CN hydrolase" evidence="1">
    <location>
        <begin position="1"/>
        <end position="233"/>
    </location>
</feature>
<dbReference type="Pfam" id="PF00795">
    <property type="entry name" value="CN_hydrolase"/>
    <property type="match status" value="1"/>
</dbReference>
<dbReference type="SUPFAM" id="SSF56317">
    <property type="entry name" value="Carbon-nitrogen hydrolase"/>
    <property type="match status" value="1"/>
</dbReference>